<name>A0A2M3ZXD3_9DIPT</name>
<protein>
    <submittedName>
        <fullName evidence="1">Putative secreted peptide</fullName>
    </submittedName>
</protein>
<dbReference type="EMBL" id="GGFM01012462">
    <property type="protein sequence ID" value="MBW33213.1"/>
    <property type="molecule type" value="Transcribed_RNA"/>
</dbReference>
<evidence type="ECO:0000313" key="1">
    <source>
        <dbReference type="EMBL" id="MBW33213.1"/>
    </source>
</evidence>
<reference evidence="1" key="1">
    <citation type="submission" date="2018-01" db="EMBL/GenBank/DDBJ databases">
        <title>An insight into the sialome of Amazonian anophelines.</title>
        <authorList>
            <person name="Ribeiro J.M."/>
            <person name="Scarpassa V."/>
            <person name="Calvo E."/>
        </authorList>
    </citation>
    <scope>NUCLEOTIDE SEQUENCE</scope>
    <source>
        <tissue evidence="1">Salivary glands</tissue>
    </source>
</reference>
<dbReference type="AlphaFoldDB" id="A0A2M3ZXD3"/>
<proteinExistence type="predicted"/>
<organism evidence="1">
    <name type="scientific">Anopheles braziliensis</name>
    <dbReference type="NCBI Taxonomy" id="58242"/>
    <lineage>
        <taxon>Eukaryota</taxon>
        <taxon>Metazoa</taxon>
        <taxon>Ecdysozoa</taxon>
        <taxon>Arthropoda</taxon>
        <taxon>Hexapoda</taxon>
        <taxon>Insecta</taxon>
        <taxon>Pterygota</taxon>
        <taxon>Neoptera</taxon>
        <taxon>Endopterygota</taxon>
        <taxon>Diptera</taxon>
        <taxon>Nematocera</taxon>
        <taxon>Culicoidea</taxon>
        <taxon>Culicidae</taxon>
        <taxon>Anophelinae</taxon>
        <taxon>Anopheles</taxon>
    </lineage>
</organism>
<sequence>MRFRMSCTTNFIVLLRWSHYGVVCLCLWSVTSSSSTRICATASRGREVRGSLAARIRDFGMKRGHPDWLSGTWSRKQTEVIKLGF</sequence>
<accession>A0A2M3ZXD3</accession>